<protein>
    <recommendedName>
        <fullName evidence="3">PIN domain-containing protein</fullName>
    </recommendedName>
</protein>
<dbReference type="EMBL" id="CP006644">
    <property type="protein sequence ID" value="AHE55590.1"/>
    <property type="molecule type" value="Genomic_DNA"/>
</dbReference>
<evidence type="ECO:0000313" key="1">
    <source>
        <dbReference type="EMBL" id="AHE55590.1"/>
    </source>
</evidence>
<dbReference type="AlphaFoldDB" id="W0AIV9"/>
<gene>
    <name evidence="1" type="ORF">NX02_19655</name>
</gene>
<accession>W0AIV9</accession>
<sequence>MFLDTNIVNLLVKRAPHIFEQEPLPESLDTTSAWDTEALMHVFQIGTRAHWDLVVSAKTIDEISRTRNASVREDLLDYAFEVVDTQSEDSAFAADFGRRLADAPLVASLPDRADRELLGNAIGLGCDVFCTSDRSTIINKRGQLPQLPLRILTPVEWWAHVKPWGGLWC</sequence>
<dbReference type="RefSeq" id="WP_025293753.1">
    <property type="nucleotide sequence ID" value="NZ_CP006644.1"/>
</dbReference>
<proteinExistence type="predicted"/>
<evidence type="ECO:0008006" key="3">
    <source>
        <dbReference type="Google" id="ProtNLM"/>
    </source>
</evidence>
<organism evidence="1 2">
    <name type="scientific">Sphingomonas sanxanigenens DSM 19645 = NX02</name>
    <dbReference type="NCBI Taxonomy" id="1123269"/>
    <lineage>
        <taxon>Bacteria</taxon>
        <taxon>Pseudomonadati</taxon>
        <taxon>Pseudomonadota</taxon>
        <taxon>Alphaproteobacteria</taxon>
        <taxon>Sphingomonadales</taxon>
        <taxon>Sphingomonadaceae</taxon>
        <taxon>Sphingomonas</taxon>
    </lineage>
</organism>
<reference evidence="1 2" key="1">
    <citation type="submission" date="2013-07" db="EMBL/GenBank/DDBJ databases">
        <title>Completed genome of Sphingomonas sanxanigenens NX02.</title>
        <authorList>
            <person name="Ma T."/>
            <person name="Huang H."/>
            <person name="Wu M."/>
            <person name="Li X."/>
            <person name="Li G."/>
        </authorList>
    </citation>
    <scope>NUCLEOTIDE SEQUENCE [LARGE SCALE GENOMIC DNA]</scope>
    <source>
        <strain evidence="1 2">NX02</strain>
    </source>
</reference>
<dbReference type="KEGG" id="ssan:NX02_19655"/>
<dbReference type="eggNOG" id="ENOG5030ZWU">
    <property type="taxonomic scope" value="Bacteria"/>
</dbReference>
<dbReference type="HOGENOM" id="CLU_1577524_0_0_5"/>
<dbReference type="PATRIC" id="fig|1123269.5.peg.3846"/>
<dbReference type="Proteomes" id="UP000018851">
    <property type="component" value="Chromosome"/>
</dbReference>
<keyword evidence="2" id="KW-1185">Reference proteome</keyword>
<evidence type="ECO:0000313" key="2">
    <source>
        <dbReference type="Proteomes" id="UP000018851"/>
    </source>
</evidence>
<name>W0AIV9_9SPHN</name>
<dbReference type="OrthoDB" id="8479102at2"/>